<feature type="compositionally biased region" description="Polar residues" evidence="1">
    <location>
        <begin position="9"/>
        <end position="26"/>
    </location>
</feature>
<gene>
    <name evidence="2" type="ORF">Nepgr_011335</name>
</gene>
<dbReference type="EMBL" id="BSYO01000009">
    <property type="protein sequence ID" value="GMH09494.1"/>
    <property type="molecule type" value="Genomic_DNA"/>
</dbReference>
<comment type="caution">
    <text evidence="2">The sequence shown here is derived from an EMBL/GenBank/DDBJ whole genome shotgun (WGS) entry which is preliminary data.</text>
</comment>
<organism evidence="2 3">
    <name type="scientific">Nepenthes gracilis</name>
    <name type="common">Slender pitcher plant</name>
    <dbReference type="NCBI Taxonomy" id="150966"/>
    <lineage>
        <taxon>Eukaryota</taxon>
        <taxon>Viridiplantae</taxon>
        <taxon>Streptophyta</taxon>
        <taxon>Embryophyta</taxon>
        <taxon>Tracheophyta</taxon>
        <taxon>Spermatophyta</taxon>
        <taxon>Magnoliopsida</taxon>
        <taxon>eudicotyledons</taxon>
        <taxon>Gunneridae</taxon>
        <taxon>Pentapetalae</taxon>
        <taxon>Caryophyllales</taxon>
        <taxon>Nepenthaceae</taxon>
        <taxon>Nepenthes</taxon>
    </lineage>
</organism>
<accession>A0AAD3XM81</accession>
<name>A0AAD3XM81_NEPGR</name>
<evidence type="ECO:0000313" key="2">
    <source>
        <dbReference type="EMBL" id="GMH09494.1"/>
    </source>
</evidence>
<sequence>MVIKHKQAKIQSGKTKSRLSQDSATEGNGPYKWGYPKWDGQTTQLADDTDDAAIPSIGPPPMPRHDVSSACSDFHMTRHLVLLIPLSK</sequence>
<evidence type="ECO:0000313" key="3">
    <source>
        <dbReference type="Proteomes" id="UP001279734"/>
    </source>
</evidence>
<reference evidence="2" key="1">
    <citation type="submission" date="2023-05" db="EMBL/GenBank/DDBJ databases">
        <title>Nepenthes gracilis genome sequencing.</title>
        <authorList>
            <person name="Fukushima K."/>
        </authorList>
    </citation>
    <scope>NUCLEOTIDE SEQUENCE</scope>
    <source>
        <strain evidence="2">SING2019-196</strain>
    </source>
</reference>
<dbReference type="AlphaFoldDB" id="A0AAD3XM81"/>
<dbReference type="Proteomes" id="UP001279734">
    <property type="component" value="Unassembled WGS sequence"/>
</dbReference>
<protein>
    <submittedName>
        <fullName evidence="2">Uncharacterized protein</fullName>
    </submittedName>
</protein>
<evidence type="ECO:0000256" key="1">
    <source>
        <dbReference type="SAM" id="MobiDB-lite"/>
    </source>
</evidence>
<keyword evidence="3" id="KW-1185">Reference proteome</keyword>
<proteinExistence type="predicted"/>
<feature type="region of interest" description="Disordered" evidence="1">
    <location>
        <begin position="1"/>
        <end position="36"/>
    </location>
</feature>